<keyword evidence="1" id="KW-0472">Membrane</keyword>
<keyword evidence="1" id="KW-1133">Transmembrane helix</keyword>
<evidence type="ECO:0000313" key="4">
    <source>
        <dbReference type="Proteomes" id="UP000231025"/>
    </source>
</evidence>
<proteinExistence type="predicted"/>
<keyword evidence="1" id="KW-0812">Transmembrane</keyword>
<dbReference type="Gene3D" id="3.30.1490.300">
    <property type="match status" value="1"/>
</dbReference>
<accession>A0A2G9Y674</accession>
<sequence length="475" mass="54065">MIYLYLDRNTIKLLYLKKTLLGQQETSFNEKTYETDLLKDGHVINIDLLASAIKEVTTLSAGSSSDNQVFLILPQEAFYFFRAEVPGDIAPSALTSFIKDKARSIFPLDPDLCLTGSFIQEANEQKVVSFFGLSKEVFNEYQQVLSLIDLKISSVISETLALFKLFEKTLRREKREIILYGSFENNRLSGYLFDTFGLLEEKRLILEIKEEDKLEKVLKEEVENMAENKIRLNRIILSGEASEKIRQDTFTKAVGAWTNPLKRIIPNFYDEYLKMLVVEGKKSFPILRFDVCFGAFIFHLENPDFSLLKEAAKISLRKPLFLPKLTLPKKPVLLFLGSFILSFLIFVIISNIKFNLKLPLIKKPEPTAIPTHTPIPTSSFKKEELKIKVLNGSGIAGKATDVKNILKDKGYGEIITDNADSFDYVKTEVQIKKFYSQAVSMLKTDLKDYLTDFKESALDASSTADLILIVGRDFK</sequence>
<evidence type="ECO:0000256" key="1">
    <source>
        <dbReference type="SAM" id="Phobius"/>
    </source>
</evidence>
<dbReference type="Gene3D" id="3.30.70.2390">
    <property type="match status" value="1"/>
</dbReference>
<gene>
    <name evidence="3" type="ORF">COX47_03595</name>
</gene>
<comment type="caution">
    <text evidence="3">The sequence shown here is derived from an EMBL/GenBank/DDBJ whole genome shotgun (WGS) entry which is preliminary data.</text>
</comment>
<evidence type="ECO:0000259" key="2">
    <source>
        <dbReference type="Pfam" id="PF13399"/>
    </source>
</evidence>
<protein>
    <recommendedName>
        <fullName evidence="2">LytR/CpsA/Psr regulator C-terminal domain-containing protein</fullName>
    </recommendedName>
</protein>
<name>A0A2G9Y674_9BACT</name>
<dbReference type="InterPro" id="IPR027381">
    <property type="entry name" value="LytR/CpsA/Psr_C"/>
</dbReference>
<feature type="domain" description="LytR/CpsA/Psr regulator C-terminal" evidence="2">
    <location>
        <begin position="385"/>
        <end position="474"/>
    </location>
</feature>
<dbReference type="Gene3D" id="3.30.420.40">
    <property type="match status" value="1"/>
</dbReference>
<dbReference type="Pfam" id="PF13399">
    <property type="entry name" value="LytR_C"/>
    <property type="match status" value="1"/>
</dbReference>
<feature type="transmembrane region" description="Helical" evidence="1">
    <location>
        <begin position="332"/>
        <end position="352"/>
    </location>
</feature>
<dbReference type="AlphaFoldDB" id="A0A2G9Y674"/>
<dbReference type="EMBL" id="PCRE01000050">
    <property type="protein sequence ID" value="PIP14742.1"/>
    <property type="molecule type" value="Genomic_DNA"/>
</dbReference>
<dbReference type="Proteomes" id="UP000231025">
    <property type="component" value="Unassembled WGS sequence"/>
</dbReference>
<organism evidence="3 4">
    <name type="scientific">Candidatus Roizmanbacteria bacterium CG23_combo_of_CG06-09_8_20_14_all_35_49</name>
    <dbReference type="NCBI Taxonomy" id="1974863"/>
    <lineage>
        <taxon>Bacteria</taxon>
        <taxon>Candidatus Roizmaniibacteriota</taxon>
    </lineage>
</organism>
<evidence type="ECO:0000313" key="3">
    <source>
        <dbReference type="EMBL" id="PIP14742.1"/>
    </source>
</evidence>
<reference evidence="3 4" key="1">
    <citation type="submission" date="2017-09" db="EMBL/GenBank/DDBJ databases">
        <title>Depth-based differentiation of microbial function through sediment-hosted aquifers and enrichment of novel symbionts in the deep terrestrial subsurface.</title>
        <authorList>
            <person name="Probst A.J."/>
            <person name="Ladd B."/>
            <person name="Jarett J.K."/>
            <person name="Geller-Mcgrath D.E."/>
            <person name="Sieber C.M."/>
            <person name="Emerson J.B."/>
            <person name="Anantharaman K."/>
            <person name="Thomas B.C."/>
            <person name="Malmstrom R."/>
            <person name="Stieglmeier M."/>
            <person name="Klingl A."/>
            <person name="Woyke T."/>
            <person name="Ryan C.M."/>
            <person name="Banfield J.F."/>
        </authorList>
    </citation>
    <scope>NUCLEOTIDE SEQUENCE [LARGE SCALE GENOMIC DNA]</scope>
    <source>
        <strain evidence="3">CG23_combo_of_CG06-09_8_20_14_all_35_49</strain>
    </source>
</reference>